<comment type="caution">
    <text evidence="2">The sequence shown here is derived from an EMBL/GenBank/DDBJ whole genome shotgun (WGS) entry which is preliminary data.</text>
</comment>
<organism evidence="2 3">
    <name type="scientific">Caerostris darwini</name>
    <dbReference type="NCBI Taxonomy" id="1538125"/>
    <lineage>
        <taxon>Eukaryota</taxon>
        <taxon>Metazoa</taxon>
        <taxon>Ecdysozoa</taxon>
        <taxon>Arthropoda</taxon>
        <taxon>Chelicerata</taxon>
        <taxon>Arachnida</taxon>
        <taxon>Araneae</taxon>
        <taxon>Araneomorphae</taxon>
        <taxon>Entelegynae</taxon>
        <taxon>Araneoidea</taxon>
        <taxon>Araneidae</taxon>
        <taxon>Caerostris</taxon>
    </lineage>
</organism>
<keyword evidence="3" id="KW-1185">Reference proteome</keyword>
<evidence type="ECO:0000313" key="2">
    <source>
        <dbReference type="EMBL" id="GIX88840.1"/>
    </source>
</evidence>
<evidence type="ECO:0000313" key="3">
    <source>
        <dbReference type="Proteomes" id="UP001054837"/>
    </source>
</evidence>
<dbReference type="Proteomes" id="UP001054837">
    <property type="component" value="Unassembled WGS sequence"/>
</dbReference>
<evidence type="ECO:0000256" key="1">
    <source>
        <dbReference type="SAM" id="MobiDB-lite"/>
    </source>
</evidence>
<reference evidence="2 3" key="1">
    <citation type="submission" date="2021-06" db="EMBL/GenBank/DDBJ databases">
        <title>Caerostris darwini draft genome.</title>
        <authorList>
            <person name="Kono N."/>
            <person name="Arakawa K."/>
        </authorList>
    </citation>
    <scope>NUCLEOTIDE SEQUENCE [LARGE SCALE GENOMIC DNA]</scope>
</reference>
<feature type="compositionally biased region" description="Polar residues" evidence="1">
    <location>
        <begin position="61"/>
        <end position="73"/>
    </location>
</feature>
<sequence>MFSHIVDNTYQFHITTTHWVIYIYQAIKRTLSQNFRKIPPDQKNQQSGTPFGKRGGHANKRNGNSNPPQESDFFSVSWLPFLRSSVIGDL</sequence>
<dbReference type="AlphaFoldDB" id="A0AAV4NVC9"/>
<accession>A0AAV4NVC9</accession>
<dbReference type="EMBL" id="BPLQ01002109">
    <property type="protein sequence ID" value="GIX88840.1"/>
    <property type="molecule type" value="Genomic_DNA"/>
</dbReference>
<name>A0AAV4NVC9_9ARAC</name>
<gene>
    <name evidence="2" type="ORF">CDAR_383181</name>
</gene>
<feature type="region of interest" description="Disordered" evidence="1">
    <location>
        <begin position="35"/>
        <end position="73"/>
    </location>
</feature>
<proteinExistence type="predicted"/>
<protein>
    <submittedName>
        <fullName evidence="2">Uncharacterized protein</fullName>
    </submittedName>
</protein>